<protein>
    <recommendedName>
        <fullName evidence="2">N-acetyltransferase domain-containing protein</fullName>
    </recommendedName>
</protein>
<sequence length="216" mass="25057">MTSSPMPSKSCASKGKSCRKTHRSVRDTGRRNRGGDCHMKGQRIGLRALKREDTEHILRLEQDFESRLMHTPGIPYPVMETDIEKFVDEVRSEKDRYTFGIELLEDGTFLGICTIFRVDLNHGNCWVSIMIGGPEQRGKGYGTEAMELLIDWIFRYINVHKIKLGVFGFNQPAIRSYEKSGFVVEARMREELFREGKFHDIIYMGLLRREYEARKA</sequence>
<proteinExistence type="predicted"/>
<dbReference type="PROSITE" id="PS51186">
    <property type="entry name" value="GNAT"/>
    <property type="match status" value="1"/>
</dbReference>
<dbReference type="Proteomes" id="UP000195437">
    <property type="component" value="Chromosome"/>
</dbReference>
<evidence type="ECO:0000313" key="3">
    <source>
        <dbReference type="EMBL" id="ARU59673.1"/>
    </source>
</evidence>
<feature type="compositionally biased region" description="Basic and acidic residues" evidence="1">
    <location>
        <begin position="24"/>
        <end position="37"/>
    </location>
</feature>
<evidence type="ECO:0000313" key="4">
    <source>
        <dbReference type="Proteomes" id="UP000195437"/>
    </source>
</evidence>
<dbReference type="InterPro" id="IPR016181">
    <property type="entry name" value="Acyl_CoA_acyltransferase"/>
</dbReference>
<organism evidence="3 4">
    <name type="scientific">Tumebacillus avium</name>
    <dbReference type="NCBI Taxonomy" id="1903704"/>
    <lineage>
        <taxon>Bacteria</taxon>
        <taxon>Bacillati</taxon>
        <taxon>Bacillota</taxon>
        <taxon>Bacilli</taxon>
        <taxon>Bacillales</taxon>
        <taxon>Alicyclobacillaceae</taxon>
        <taxon>Tumebacillus</taxon>
    </lineage>
</organism>
<dbReference type="KEGG" id="tum:CBW65_00420"/>
<dbReference type="PANTHER" id="PTHR43415:SF3">
    <property type="entry name" value="GNAT-FAMILY ACETYLTRANSFERASE"/>
    <property type="match status" value="1"/>
</dbReference>
<dbReference type="GO" id="GO:0016747">
    <property type="term" value="F:acyltransferase activity, transferring groups other than amino-acyl groups"/>
    <property type="evidence" value="ECO:0007669"/>
    <property type="project" value="InterPro"/>
</dbReference>
<evidence type="ECO:0000259" key="2">
    <source>
        <dbReference type="PROSITE" id="PS51186"/>
    </source>
</evidence>
<gene>
    <name evidence="3" type="ORF">CBW65_00420</name>
</gene>
<dbReference type="Gene3D" id="3.40.630.30">
    <property type="match status" value="1"/>
</dbReference>
<feature type="compositionally biased region" description="Polar residues" evidence="1">
    <location>
        <begin position="1"/>
        <end position="11"/>
    </location>
</feature>
<dbReference type="AlphaFoldDB" id="A0A1Y0IJQ8"/>
<feature type="domain" description="N-acetyltransferase" evidence="2">
    <location>
        <begin position="44"/>
        <end position="209"/>
    </location>
</feature>
<dbReference type="PANTHER" id="PTHR43415">
    <property type="entry name" value="SPERMIDINE N(1)-ACETYLTRANSFERASE"/>
    <property type="match status" value="1"/>
</dbReference>
<name>A0A1Y0IJQ8_9BACL</name>
<dbReference type="InterPro" id="IPR000182">
    <property type="entry name" value="GNAT_dom"/>
</dbReference>
<dbReference type="EMBL" id="CP021434">
    <property type="protein sequence ID" value="ARU59673.1"/>
    <property type="molecule type" value="Genomic_DNA"/>
</dbReference>
<dbReference type="Pfam" id="PF13302">
    <property type="entry name" value="Acetyltransf_3"/>
    <property type="match status" value="1"/>
</dbReference>
<feature type="region of interest" description="Disordered" evidence="1">
    <location>
        <begin position="1"/>
        <end position="37"/>
    </location>
</feature>
<reference evidence="4" key="1">
    <citation type="submission" date="2017-05" db="EMBL/GenBank/DDBJ databases">
        <authorList>
            <person name="Sung H."/>
        </authorList>
    </citation>
    <scope>NUCLEOTIDE SEQUENCE [LARGE SCALE GENOMIC DNA]</scope>
    <source>
        <strain evidence="4">AR23208</strain>
    </source>
</reference>
<keyword evidence="4" id="KW-1185">Reference proteome</keyword>
<evidence type="ECO:0000256" key="1">
    <source>
        <dbReference type="SAM" id="MobiDB-lite"/>
    </source>
</evidence>
<accession>A0A1Y0IJQ8</accession>
<dbReference type="CDD" id="cd04301">
    <property type="entry name" value="NAT_SF"/>
    <property type="match status" value="1"/>
</dbReference>
<dbReference type="SUPFAM" id="SSF55729">
    <property type="entry name" value="Acyl-CoA N-acyltransferases (Nat)"/>
    <property type="match status" value="1"/>
</dbReference>